<keyword evidence="1" id="KW-0472">Membrane</keyword>
<dbReference type="EMBL" id="HBUF01209230">
    <property type="protein sequence ID" value="CAG6665037.1"/>
    <property type="molecule type" value="Transcribed_RNA"/>
</dbReference>
<feature type="transmembrane region" description="Helical" evidence="1">
    <location>
        <begin position="30"/>
        <end position="49"/>
    </location>
</feature>
<keyword evidence="1" id="KW-0812">Transmembrane</keyword>
<keyword evidence="1" id="KW-1133">Transmembrane helix</keyword>
<protein>
    <submittedName>
        <fullName evidence="2">Uncharacterized protein</fullName>
    </submittedName>
</protein>
<organism evidence="2">
    <name type="scientific">Cacopsylla melanoneura</name>
    <dbReference type="NCBI Taxonomy" id="428564"/>
    <lineage>
        <taxon>Eukaryota</taxon>
        <taxon>Metazoa</taxon>
        <taxon>Ecdysozoa</taxon>
        <taxon>Arthropoda</taxon>
        <taxon>Hexapoda</taxon>
        <taxon>Insecta</taxon>
        <taxon>Pterygota</taxon>
        <taxon>Neoptera</taxon>
        <taxon>Paraneoptera</taxon>
        <taxon>Hemiptera</taxon>
        <taxon>Sternorrhyncha</taxon>
        <taxon>Psylloidea</taxon>
        <taxon>Psyllidae</taxon>
        <taxon>Psyllinae</taxon>
        <taxon>Cacopsylla</taxon>
    </lineage>
</organism>
<evidence type="ECO:0000256" key="1">
    <source>
        <dbReference type="SAM" id="Phobius"/>
    </source>
</evidence>
<sequence>MILELFFDTQKFSSLYLQQFIDSIVFNCNYFPYSSAFLIAVGTLIMSMFSSVPMHSVYSVCIILCMVGLNICLNNECTIHFNAKYTPTFVVFMLSFIFTLTLFKI</sequence>
<evidence type="ECO:0000313" key="2">
    <source>
        <dbReference type="EMBL" id="CAG6665036.1"/>
    </source>
</evidence>
<proteinExistence type="predicted"/>
<feature type="transmembrane region" description="Helical" evidence="1">
    <location>
        <begin position="85"/>
        <end position="103"/>
    </location>
</feature>
<dbReference type="EMBL" id="HBUF01209228">
    <property type="protein sequence ID" value="CAG6665036.1"/>
    <property type="molecule type" value="Transcribed_RNA"/>
</dbReference>
<name>A0A8D8SDK5_9HEMI</name>
<dbReference type="AlphaFoldDB" id="A0A8D8SDK5"/>
<feature type="transmembrane region" description="Helical" evidence="1">
    <location>
        <begin position="55"/>
        <end position="73"/>
    </location>
</feature>
<reference evidence="2" key="1">
    <citation type="submission" date="2021-05" db="EMBL/GenBank/DDBJ databases">
        <authorList>
            <person name="Alioto T."/>
            <person name="Alioto T."/>
            <person name="Gomez Garrido J."/>
        </authorList>
    </citation>
    <scope>NUCLEOTIDE SEQUENCE</scope>
</reference>
<accession>A0A8D8SDK5</accession>